<gene>
    <name evidence="1" type="ORF">PPENT_87.1.T0760022</name>
</gene>
<proteinExistence type="predicted"/>
<dbReference type="Proteomes" id="UP000689195">
    <property type="component" value="Unassembled WGS sequence"/>
</dbReference>
<keyword evidence="2" id="KW-1185">Reference proteome</keyword>
<accession>A0A8S1VZH8</accession>
<evidence type="ECO:0000313" key="2">
    <source>
        <dbReference type="Proteomes" id="UP000689195"/>
    </source>
</evidence>
<dbReference type="EMBL" id="CAJJDO010000076">
    <property type="protein sequence ID" value="CAD8181232.1"/>
    <property type="molecule type" value="Genomic_DNA"/>
</dbReference>
<sequence length="164" mass="19826">MMHDKEERNLMKFHNISVIDVQRFNKTTTIIKKGRDLIQSKSFDIRIEINFRKLQVEKEESSKELNKSLNNFFQPQNQVQQYLDDIEEGNIIQNIIQQHSKPNFVIYTRKIQMMNQMDRCGLYKIIAFIIKEGYTSRKKRIKQLEKTLGEQTAFNLKQKRRWKK</sequence>
<organism evidence="1 2">
    <name type="scientific">Paramecium pentaurelia</name>
    <dbReference type="NCBI Taxonomy" id="43138"/>
    <lineage>
        <taxon>Eukaryota</taxon>
        <taxon>Sar</taxon>
        <taxon>Alveolata</taxon>
        <taxon>Ciliophora</taxon>
        <taxon>Intramacronucleata</taxon>
        <taxon>Oligohymenophorea</taxon>
        <taxon>Peniculida</taxon>
        <taxon>Parameciidae</taxon>
        <taxon>Paramecium</taxon>
    </lineage>
</organism>
<evidence type="ECO:0000313" key="1">
    <source>
        <dbReference type="EMBL" id="CAD8181232.1"/>
    </source>
</evidence>
<protein>
    <submittedName>
        <fullName evidence="1">Uncharacterized protein</fullName>
    </submittedName>
</protein>
<dbReference type="AlphaFoldDB" id="A0A8S1VZH8"/>
<name>A0A8S1VZH8_9CILI</name>
<reference evidence="1" key="1">
    <citation type="submission" date="2021-01" db="EMBL/GenBank/DDBJ databases">
        <authorList>
            <consortium name="Genoscope - CEA"/>
            <person name="William W."/>
        </authorList>
    </citation>
    <scope>NUCLEOTIDE SEQUENCE</scope>
</reference>
<comment type="caution">
    <text evidence="1">The sequence shown here is derived from an EMBL/GenBank/DDBJ whole genome shotgun (WGS) entry which is preliminary data.</text>
</comment>